<dbReference type="RefSeq" id="XP_017988996.1">
    <property type="nucleotide sequence ID" value="XM_018133841.1"/>
</dbReference>
<comment type="subunit">
    <text evidence="9">Homotrimer. Homotrimerization increases the affinity of HSF1 to DNA.</text>
</comment>
<dbReference type="GO" id="GO:0006950">
    <property type="term" value="P:response to stress"/>
    <property type="evidence" value="ECO:0007669"/>
    <property type="project" value="UniProtKB-ARBA"/>
</dbReference>
<dbReference type="PRINTS" id="PR00056">
    <property type="entry name" value="HSFDOMAIN"/>
</dbReference>
<name>A0A0X8HV16_9SACH</name>
<reference evidence="15 16" key="1">
    <citation type="submission" date="2016-01" db="EMBL/GenBank/DDBJ databases">
        <title>Genome sequence of the yeast Holleya sinecauda.</title>
        <authorList>
            <person name="Dietrich F.S."/>
        </authorList>
    </citation>
    <scope>NUCLEOTIDE SEQUENCE [LARGE SCALE GENOMIC DNA]</scope>
    <source>
        <strain evidence="15 16">ATCC 58844</strain>
    </source>
</reference>
<dbReference type="InterPro" id="IPR036390">
    <property type="entry name" value="WH_DNA-bd_sf"/>
</dbReference>
<dbReference type="SMART" id="SM00415">
    <property type="entry name" value="HSF"/>
    <property type="match status" value="1"/>
</dbReference>
<keyword evidence="6 10" id="KW-0804">Transcription</keyword>
<feature type="coiled-coil region" evidence="12">
    <location>
        <begin position="185"/>
        <end position="219"/>
    </location>
</feature>
<dbReference type="Pfam" id="PF00072">
    <property type="entry name" value="Response_reg"/>
    <property type="match status" value="1"/>
</dbReference>
<dbReference type="InterPro" id="IPR000232">
    <property type="entry name" value="HSF_DNA-bd"/>
</dbReference>
<feature type="domain" description="Response regulatory" evidence="14">
    <location>
        <begin position="318"/>
        <end position="432"/>
    </location>
</feature>
<organism evidence="15 16">
    <name type="scientific">Eremothecium sinecaudum</name>
    <dbReference type="NCBI Taxonomy" id="45286"/>
    <lineage>
        <taxon>Eukaryota</taxon>
        <taxon>Fungi</taxon>
        <taxon>Dikarya</taxon>
        <taxon>Ascomycota</taxon>
        <taxon>Saccharomycotina</taxon>
        <taxon>Saccharomycetes</taxon>
        <taxon>Saccharomycetales</taxon>
        <taxon>Saccharomycetaceae</taxon>
        <taxon>Eremothecium</taxon>
    </lineage>
</organism>
<evidence type="ECO:0000256" key="7">
    <source>
        <dbReference type="ARBA" id="ARBA00023242"/>
    </source>
</evidence>
<dbReference type="AlphaFoldDB" id="A0A0X8HV16"/>
<dbReference type="GO" id="GO:0043565">
    <property type="term" value="F:sequence-specific DNA binding"/>
    <property type="evidence" value="ECO:0007669"/>
    <property type="project" value="InterPro"/>
</dbReference>
<dbReference type="PROSITE" id="PS50110">
    <property type="entry name" value="RESPONSE_REGULATORY"/>
    <property type="match status" value="1"/>
</dbReference>
<evidence type="ECO:0000256" key="12">
    <source>
        <dbReference type="SAM" id="Coils"/>
    </source>
</evidence>
<comment type="subcellular location">
    <subcellularLocation>
        <location evidence="1 10">Nucleus</location>
    </subcellularLocation>
</comment>
<dbReference type="PANTHER" id="PTHR45339:SF1">
    <property type="entry name" value="HYBRID SIGNAL TRANSDUCTION HISTIDINE KINASE J"/>
    <property type="match status" value="1"/>
</dbReference>
<evidence type="ECO:0000256" key="4">
    <source>
        <dbReference type="ARBA" id="ARBA00023015"/>
    </source>
</evidence>
<dbReference type="PIRSF" id="PIRSF002595">
    <property type="entry name" value="RR_SKN7"/>
    <property type="match status" value="1"/>
</dbReference>
<evidence type="ECO:0000256" key="11">
    <source>
        <dbReference type="PROSITE-ProRule" id="PRU00169"/>
    </source>
</evidence>
<keyword evidence="12" id="KW-0175">Coiled coil</keyword>
<dbReference type="SUPFAM" id="SSF46785">
    <property type="entry name" value="Winged helix' DNA-binding domain"/>
    <property type="match status" value="1"/>
</dbReference>
<evidence type="ECO:0000256" key="3">
    <source>
        <dbReference type="ARBA" id="ARBA00023012"/>
    </source>
</evidence>
<dbReference type="InterPro" id="IPR001789">
    <property type="entry name" value="Sig_transdc_resp-reg_receiver"/>
</dbReference>
<gene>
    <name evidence="15" type="ORF">AW171_hschr74003</name>
</gene>
<dbReference type="GeneID" id="28725324"/>
<dbReference type="Proteomes" id="UP000243052">
    <property type="component" value="Chromosome vii"/>
</dbReference>
<dbReference type="Gene3D" id="1.10.10.10">
    <property type="entry name" value="Winged helix-like DNA-binding domain superfamily/Winged helix DNA-binding domain"/>
    <property type="match status" value="1"/>
</dbReference>
<dbReference type="Gene3D" id="3.40.50.2300">
    <property type="match status" value="1"/>
</dbReference>
<dbReference type="InterPro" id="IPR011006">
    <property type="entry name" value="CheY-like_superfamily"/>
</dbReference>
<keyword evidence="5 10" id="KW-0238">DNA-binding</keyword>
<dbReference type="GO" id="GO:0003700">
    <property type="term" value="F:DNA-binding transcription factor activity"/>
    <property type="evidence" value="ECO:0007669"/>
    <property type="project" value="UniProtKB-UniRule"/>
</dbReference>
<dbReference type="PROSITE" id="PS00434">
    <property type="entry name" value="HSF_DOMAIN"/>
    <property type="match status" value="1"/>
</dbReference>
<dbReference type="PANTHER" id="PTHR45339">
    <property type="entry name" value="HYBRID SIGNAL TRANSDUCTION HISTIDINE KINASE J"/>
    <property type="match status" value="1"/>
</dbReference>
<keyword evidence="2 11" id="KW-0597">Phosphoprotein</keyword>
<keyword evidence="3" id="KW-0902">Two-component regulatory system</keyword>
<evidence type="ECO:0000256" key="10">
    <source>
        <dbReference type="PIRNR" id="PIRNR002595"/>
    </source>
</evidence>
<dbReference type="CDD" id="cd17546">
    <property type="entry name" value="REC_hyHK_CKI1_RcsC-like"/>
    <property type="match status" value="1"/>
</dbReference>
<dbReference type="FunFam" id="1.10.10.10:FF:000027">
    <property type="entry name" value="Heat shock transcription factor 1"/>
    <property type="match status" value="1"/>
</dbReference>
<dbReference type="InterPro" id="IPR014402">
    <property type="entry name" value="Sig_transdc_resp-reg_Skn7"/>
</dbReference>
<protein>
    <recommendedName>
        <fullName evidence="10">Transcription factor</fullName>
    </recommendedName>
</protein>
<keyword evidence="7 10" id="KW-0539">Nucleus</keyword>
<dbReference type="Pfam" id="PF00447">
    <property type="entry name" value="HSF_DNA-bind"/>
    <property type="match status" value="1"/>
</dbReference>
<evidence type="ECO:0000313" key="16">
    <source>
        <dbReference type="Proteomes" id="UP000243052"/>
    </source>
</evidence>
<dbReference type="GO" id="GO:0032993">
    <property type="term" value="C:protein-DNA complex"/>
    <property type="evidence" value="ECO:0007669"/>
    <property type="project" value="UniProtKB-ARBA"/>
</dbReference>
<dbReference type="OrthoDB" id="424572at2759"/>
<evidence type="ECO:0000256" key="13">
    <source>
        <dbReference type="SAM" id="MobiDB-lite"/>
    </source>
</evidence>
<keyword evidence="16" id="KW-1185">Reference proteome</keyword>
<dbReference type="EMBL" id="CP014247">
    <property type="protein sequence ID" value="AMD22000.1"/>
    <property type="molecule type" value="Genomic_DNA"/>
</dbReference>
<evidence type="ECO:0000256" key="9">
    <source>
        <dbReference type="ARBA" id="ARBA00062447"/>
    </source>
</evidence>
<dbReference type="GO" id="GO:0006357">
    <property type="term" value="P:regulation of transcription by RNA polymerase II"/>
    <property type="evidence" value="ECO:0007669"/>
    <property type="project" value="UniProtKB-UniRule"/>
</dbReference>
<evidence type="ECO:0000256" key="2">
    <source>
        <dbReference type="ARBA" id="ARBA00022553"/>
    </source>
</evidence>
<evidence type="ECO:0000256" key="5">
    <source>
        <dbReference type="ARBA" id="ARBA00023125"/>
    </source>
</evidence>
<accession>A0A0X8HV16</accession>
<keyword evidence="4 10" id="KW-0805">Transcription regulation</keyword>
<dbReference type="GO" id="GO:0000156">
    <property type="term" value="F:phosphorelay response regulator activity"/>
    <property type="evidence" value="ECO:0007669"/>
    <property type="project" value="InterPro"/>
</dbReference>
<comment type="function">
    <text evidence="8">DNA-binding transcription factor that specifically binds heat shock promoter elements (HSE) and activates transcription.</text>
</comment>
<evidence type="ECO:0000256" key="8">
    <source>
        <dbReference type="ARBA" id="ARBA00059868"/>
    </source>
</evidence>
<feature type="region of interest" description="Disordered" evidence="13">
    <location>
        <begin position="1"/>
        <end position="26"/>
    </location>
</feature>
<dbReference type="SMART" id="SM00448">
    <property type="entry name" value="REC"/>
    <property type="match status" value="1"/>
</dbReference>
<evidence type="ECO:0000256" key="1">
    <source>
        <dbReference type="ARBA" id="ARBA00004123"/>
    </source>
</evidence>
<evidence type="ECO:0000256" key="6">
    <source>
        <dbReference type="ARBA" id="ARBA00023163"/>
    </source>
</evidence>
<dbReference type="SUPFAM" id="SSF52172">
    <property type="entry name" value="CheY-like"/>
    <property type="match status" value="1"/>
</dbReference>
<dbReference type="InterPro" id="IPR036388">
    <property type="entry name" value="WH-like_DNA-bd_sf"/>
</dbReference>
<evidence type="ECO:0000259" key="14">
    <source>
        <dbReference type="PROSITE" id="PS50110"/>
    </source>
</evidence>
<dbReference type="GO" id="GO:0005634">
    <property type="term" value="C:nucleus"/>
    <property type="evidence" value="ECO:0007669"/>
    <property type="project" value="UniProtKB-SubCell"/>
</dbReference>
<proteinExistence type="predicted"/>
<sequence length="489" mass="54937">MLDPQTAKHGDVGGVAHKPSMESGNGTRTAYNDFVRKLFAILESREYINIISWTKEGDSFVVVDTNEFTTNILPKHFKHSNFSSFVRQLNKYDFHKVKRTPEERRQSEYGEYSWEFRHPQFRRNDEAALDKIKRKTVTQKKVSINDDVLSVSGRPNTMGGTLAGASDLGSSSNMLLANAVDFTSFNKLRDRVNSLEINNHQLQNDNTQLKGEVRAVKDKYTAILDTFVAMKSLNEQFLKNFSVLSTTLAQQGIKIPHGFPGIDMYSPQLSKVPSPISSQGFSHERPIDPMPAPSHPMPQNSTAKEVPLTPTIFKPGFNVLLVEDNSVCIELCSKFLRKYGCSVVVVTDGLSAIETIEKFRFDLVLMDIVMPNLDGATATSIIRSFDNQTPIIAMTGNIEDQDLVTYLQHGMTDILAKPFTTEDLHSMLVRYLKNRVPLTEQSSATCEQALSPQNMNQILVPKKEQSNRLDTQTLIEDGPLLKKTRVSDR</sequence>
<dbReference type="STRING" id="45286.A0A0X8HV16"/>
<feature type="modified residue" description="4-aspartylphosphate" evidence="11">
    <location>
        <position position="367"/>
    </location>
</feature>
<feature type="compositionally biased region" description="Basic and acidic residues" evidence="13">
    <location>
        <begin position="1"/>
        <end position="11"/>
    </location>
</feature>
<evidence type="ECO:0000313" key="15">
    <source>
        <dbReference type="EMBL" id="AMD22000.1"/>
    </source>
</evidence>